<keyword evidence="1" id="KW-1133">Transmembrane helix</keyword>
<evidence type="ECO:0000256" key="1">
    <source>
        <dbReference type="SAM" id="Phobius"/>
    </source>
</evidence>
<gene>
    <name evidence="2" type="ORF">B5F96_12640</name>
</gene>
<sequence length="65" mass="7763">MNLSAKEIHSEAIPDKQADKALMPENFSSLTLMLISLFWIAVIFIPIILIRRKVLKKDWRRRYRH</sequence>
<dbReference type="EMBL" id="NFIJ01000014">
    <property type="protein sequence ID" value="OUO04295.1"/>
    <property type="molecule type" value="Genomic_DNA"/>
</dbReference>
<keyword evidence="1" id="KW-0472">Membrane</keyword>
<proteinExistence type="predicted"/>
<keyword evidence="1" id="KW-0812">Transmembrane</keyword>
<dbReference type="Proteomes" id="UP000195975">
    <property type="component" value="Unassembled WGS sequence"/>
</dbReference>
<reference evidence="3" key="1">
    <citation type="submission" date="2017-04" db="EMBL/GenBank/DDBJ databases">
        <title>Function of individual gut microbiota members based on whole genome sequencing of pure cultures obtained from chicken caecum.</title>
        <authorList>
            <person name="Medvecky M."/>
            <person name="Cejkova D."/>
            <person name="Polansky O."/>
            <person name="Karasova D."/>
            <person name="Kubasova T."/>
            <person name="Cizek A."/>
            <person name="Rychlik I."/>
        </authorList>
    </citation>
    <scope>NUCLEOTIDE SEQUENCE [LARGE SCALE GENOMIC DNA]</scope>
    <source>
        <strain evidence="3">An42</strain>
    </source>
</reference>
<comment type="caution">
    <text evidence="2">The sequence shown here is derived from an EMBL/GenBank/DDBJ whole genome shotgun (WGS) entry which is preliminary data.</text>
</comment>
<dbReference type="AlphaFoldDB" id="A0A9Q5X7C2"/>
<protein>
    <submittedName>
        <fullName evidence="2">Uncharacterized protein</fullName>
    </submittedName>
</protein>
<evidence type="ECO:0000313" key="3">
    <source>
        <dbReference type="Proteomes" id="UP000195975"/>
    </source>
</evidence>
<evidence type="ECO:0000313" key="2">
    <source>
        <dbReference type="EMBL" id="OUO04295.1"/>
    </source>
</evidence>
<name>A0A9Q5X7C2_9BACT</name>
<accession>A0A9Q5X7C2</accession>
<feature type="transmembrane region" description="Helical" evidence="1">
    <location>
        <begin position="30"/>
        <end position="50"/>
    </location>
</feature>
<organism evidence="2 3">
    <name type="scientific">Parabacteroides johnsonii</name>
    <dbReference type="NCBI Taxonomy" id="387661"/>
    <lineage>
        <taxon>Bacteria</taxon>
        <taxon>Pseudomonadati</taxon>
        <taxon>Bacteroidota</taxon>
        <taxon>Bacteroidia</taxon>
        <taxon>Bacteroidales</taxon>
        <taxon>Tannerellaceae</taxon>
        <taxon>Parabacteroides</taxon>
    </lineage>
</organism>